<dbReference type="SUPFAM" id="SSF57850">
    <property type="entry name" value="RING/U-box"/>
    <property type="match status" value="1"/>
</dbReference>
<dbReference type="OrthoDB" id="4348522at2759"/>
<dbReference type="STRING" id="210143.A0A1R3GML8"/>
<dbReference type="InterPro" id="IPR001841">
    <property type="entry name" value="Znf_RING"/>
</dbReference>
<dbReference type="Pfam" id="PF17123">
    <property type="entry name" value="zf-RING_11"/>
    <property type="match status" value="1"/>
</dbReference>
<proteinExistence type="predicted"/>
<dbReference type="Gramene" id="OMO59358">
    <property type="protein sequence ID" value="OMO59358"/>
    <property type="gene ID" value="CCACVL1_24895"/>
</dbReference>
<feature type="domain" description="RING-type" evidence="1">
    <location>
        <begin position="88"/>
        <end position="116"/>
    </location>
</feature>
<comment type="caution">
    <text evidence="2">The sequence shown here is derived from an EMBL/GenBank/DDBJ whole genome shotgun (WGS) entry which is preliminary data.</text>
</comment>
<evidence type="ECO:0000259" key="1">
    <source>
        <dbReference type="Pfam" id="PF17123"/>
    </source>
</evidence>
<evidence type="ECO:0000313" key="2">
    <source>
        <dbReference type="EMBL" id="OMO59358.1"/>
    </source>
</evidence>
<dbReference type="EMBL" id="AWWV01013983">
    <property type="protein sequence ID" value="OMO59358.1"/>
    <property type="molecule type" value="Genomic_DNA"/>
</dbReference>
<sequence>MVLPVRAEFPGTAVEYVQEIQLPPIMQQITNYDVDSSAVIYDDVGMGRAVEEESALGFERTRYGMVPATESSIKRMLKNVINVEQGKDCMVCLEQLQVGSYASQMPCSHDFHVDCI</sequence>
<protein>
    <submittedName>
        <fullName evidence="2">Zinc finger, RING/FYVE/PHD-type</fullName>
    </submittedName>
</protein>
<dbReference type="Proteomes" id="UP000188268">
    <property type="component" value="Unassembled WGS sequence"/>
</dbReference>
<organism evidence="2 3">
    <name type="scientific">Corchorus capsularis</name>
    <name type="common">Jute</name>
    <dbReference type="NCBI Taxonomy" id="210143"/>
    <lineage>
        <taxon>Eukaryota</taxon>
        <taxon>Viridiplantae</taxon>
        <taxon>Streptophyta</taxon>
        <taxon>Embryophyta</taxon>
        <taxon>Tracheophyta</taxon>
        <taxon>Spermatophyta</taxon>
        <taxon>Magnoliopsida</taxon>
        <taxon>eudicotyledons</taxon>
        <taxon>Gunneridae</taxon>
        <taxon>Pentapetalae</taxon>
        <taxon>rosids</taxon>
        <taxon>malvids</taxon>
        <taxon>Malvales</taxon>
        <taxon>Malvaceae</taxon>
        <taxon>Grewioideae</taxon>
        <taxon>Apeibeae</taxon>
        <taxon>Corchorus</taxon>
    </lineage>
</organism>
<dbReference type="AlphaFoldDB" id="A0A1R3GML8"/>
<reference evidence="2 3" key="1">
    <citation type="submission" date="2013-09" db="EMBL/GenBank/DDBJ databases">
        <title>Corchorus capsularis genome sequencing.</title>
        <authorList>
            <person name="Alam M."/>
            <person name="Haque M.S."/>
            <person name="Islam M.S."/>
            <person name="Emdad E.M."/>
            <person name="Islam M.M."/>
            <person name="Ahmed B."/>
            <person name="Halim A."/>
            <person name="Hossen Q.M.M."/>
            <person name="Hossain M.Z."/>
            <person name="Ahmed R."/>
            <person name="Khan M.M."/>
            <person name="Islam R."/>
            <person name="Rashid M.M."/>
            <person name="Khan S.A."/>
            <person name="Rahman M.S."/>
            <person name="Alam M."/>
        </authorList>
    </citation>
    <scope>NUCLEOTIDE SEQUENCE [LARGE SCALE GENOMIC DNA]</scope>
    <source>
        <strain evidence="3">cv. CVL-1</strain>
        <tissue evidence="2">Whole seedling</tissue>
    </source>
</reference>
<dbReference type="InterPro" id="IPR013083">
    <property type="entry name" value="Znf_RING/FYVE/PHD"/>
</dbReference>
<accession>A0A1R3GML8</accession>
<dbReference type="Gene3D" id="3.30.40.10">
    <property type="entry name" value="Zinc/RING finger domain, C3HC4 (zinc finger)"/>
    <property type="match status" value="1"/>
</dbReference>
<name>A0A1R3GML8_COCAP</name>
<keyword evidence="3" id="KW-1185">Reference proteome</keyword>
<dbReference type="OMA" id="HEKCIVT"/>
<gene>
    <name evidence="2" type="ORF">CCACVL1_24895</name>
</gene>
<evidence type="ECO:0000313" key="3">
    <source>
        <dbReference type="Proteomes" id="UP000188268"/>
    </source>
</evidence>